<dbReference type="InterPro" id="IPR011989">
    <property type="entry name" value="ARM-like"/>
</dbReference>
<dbReference type="SMART" id="SM00028">
    <property type="entry name" value="TPR"/>
    <property type="match status" value="4"/>
</dbReference>
<dbReference type="InterPro" id="IPR011990">
    <property type="entry name" value="TPR-like_helical_dom_sf"/>
</dbReference>
<keyword evidence="9" id="KW-0175">Coiled coil</keyword>
<keyword evidence="4" id="KW-0813">Transport</keyword>
<gene>
    <name evidence="12" type="ORF">NC653_016249</name>
</gene>
<keyword evidence="5" id="KW-0963">Cytoplasm</keyword>
<dbReference type="InterPro" id="IPR044631">
    <property type="entry name" value="ETO1-like"/>
</dbReference>
<dbReference type="GO" id="GO:0006886">
    <property type="term" value="P:intracellular protein transport"/>
    <property type="evidence" value="ECO:0007669"/>
    <property type="project" value="InterPro"/>
</dbReference>
<dbReference type="PROSITE" id="PS50166">
    <property type="entry name" value="IMPORTIN_B_NT"/>
    <property type="match status" value="1"/>
</dbReference>
<evidence type="ECO:0000259" key="11">
    <source>
        <dbReference type="PROSITE" id="PS50166"/>
    </source>
</evidence>
<dbReference type="SUPFAM" id="SSF54695">
    <property type="entry name" value="POZ domain"/>
    <property type="match status" value="1"/>
</dbReference>
<dbReference type="Proteomes" id="UP001164929">
    <property type="component" value="Chromosome 6"/>
</dbReference>
<dbReference type="GO" id="GO:0010105">
    <property type="term" value="P:negative regulation of ethylene-activated signaling pathway"/>
    <property type="evidence" value="ECO:0007669"/>
    <property type="project" value="InterPro"/>
</dbReference>
<feature type="region of interest" description="Disordered" evidence="10">
    <location>
        <begin position="58"/>
        <end position="78"/>
    </location>
</feature>
<evidence type="ECO:0000256" key="6">
    <source>
        <dbReference type="ARBA" id="ARBA00022737"/>
    </source>
</evidence>
<dbReference type="InterPro" id="IPR001494">
    <property type="entry name" value="Importin-beta_N"/>
</dbReference>
<dbReference type="SUPFAM" id="SSF48452">
    <property type="entry name" value="TPR-like"/>
    <property type="match status" value="1"/>
</dbReference>
<dbReference type="InterPro" id="IPR011333">
    <property type="entry name" value="SKP1/BTB/POZ_sf"/>
</dbReference>
<dbReference type="Pfam" id="PF25574">
    <property type="entry name" value="TPR_IMB1"/>
    <property type="match status" value="1"/>
</dbReference>
<keyword evidence="7" id="KW-0653">Protein transport</keyword>
<dbReference type="Pfam" id="PF13181">
    <property type="entry name" value="TPR_8"/>
    <property type="match status" value="1"/>
</dbReference>
<feature type="domain" description="Importin N-terminal" evidence="11">
    <location>
        <begin position="1124"/>
        <end position="1204"/>
    </location>
</feature>
<dbReference type="InterPro" id="IPR058584">
    <property type="entry name" value="IMB1_TNPO1-like_TPR"/>
</dbReference>
<evidence type="ECO:0000256" key="1">
    <source>
        <dbReference type="ARBA" id="ARBA00004496"/>
    </source>
</evidence>
<dbReference type="Pfam" id="PF25780">
    <property type="entry name" value="TPR_IPO5"/>
    <property type="match status" value="1"/>
</dbReference>
<dbReference type="PANTHER" id="PTHR44203">
    <property type="entry name" value="ETO1-RELATED"/>
    <property type="match status" value="1"/>
</dbReference>
<evidence type="ECO:0000256" key="7">
    <source>
        <dbReference type="ARBA" id="ARBA00022927"/>
    </source>
</evidence>
<comment type="subcellular location">
    <subcellularLocation>
        <location evidence="1">Cytoplasm</location>
    </subcellularLocation>
</comment>
<proteinExistence type="inferred from homology"/>
<dbReference type="FunFam" id="1.25.10.10:FF:000027">
    <property type="entry name" value="Importin subunit beta-1"/>
    <property type="match status" value="1"/>
</dbReference>
<dbReference type="Gene3D" id="1.25.40.10">
    <property type="entry name" value="Tetratricopeptide repeat domain"/>
    <property type="match status" value="3"/>
</dbReference>
<comment type="similarity">
    <text evidence="3">Belongs to the importin beta family. Importin beta-1 subfamily.</text>
</comment>
<dbReference type="GO" id="GO:0005737">
    <property type="term" value="C:cytoplasm"/>
    <property type="evidence" value="ECO:0007669"/>
    <property type="project" value="UniProtKB-SubCell"/>
</dbReference>
<accession>A0AAD6VZG1</accession>
<dbReference type="GO" id="GO:0031267">
    <property type="term" value="F:small GTPase binding"/>
    <property type="evidence" value="ECO:0007669"/>
    <property type="project" value="InterPro"/>
</dbReference>
<reference evidence="12" key="1">
    <citation type="journal article" date="2023" name="Mol. Ecol. Resour.">
        <title>Chromosome-level genome assembly of a triploid poplar Populus alba 'Berolinensis'.</title>
        <authorList>
            <person name="Chen S."/>
            <person name="Yu Y."/>
            <person name="Wang X."/>
            <person name="Wang S."/>
            <person name="Zhang T."/>
            <person name="Zhou Y."/>
            <person name="He R."/>
            <person name="Meng N."/>
            <person name="Wang Y."/>
            <person name="Liu W."/>
            <person name="Liu Z."/>
            <person name="Liu J."/>
            <person name="Guo Q."/>
            <person name="Huang H."/>
            <person name="Sederoff R.R."/>
            <person name="Wang G."/>
            <person name="Qu G."/>
            <person name="Chen S."/>
        </authorList>
    </citation>
    <scope>NUCLEOTIDE SEQUENCE</scope>
    <source>
        <strain evidence="12">SC-2020</strain>
    </source>
</reference>
<organism evidence="12 13">
    <name type="scientific">Populus alba x Populus x berolinensis</name>
    <dbReference type="NCBI Taxonomy" id="444605"/>
    <lineage>
        <taxon>Eukaryota</taxon>
        <taxon>Viridiplantae</taxon>
        <taxon>Streptophyta</taxon>
        <taxon>Embryophyta</taxon>
        <taxon>Tracheophyta</taxon>
        <taxon>Spermatophyta</taxon>
        <taxon>Magnoliopsida</taxon>
        <taxon>eudicotyledons</taxon>
        <taxon>Gunneridae</taxon>
        <taxon>Pentapetalae</taxon>
        <taxon>rosids</taxon>
        <taxon>fabids</taxon>
        <taxon>Malpighiales</taxon>
        <taxon>Salicaceae</taxon>
        <taxon>Saliceae</taxon>
        <taxon>Populus</taxon>
    </lineage>
</organism>
<dbReference type="Pfam" id="PF13513">
    <property type="entry name" value="HEAT_EZ"/>
    <property type="match status" value="1"/>
</dbReference>
<keyword evidence="8" id="KW-0802">TPR repeat</keyword>
<dbReference type="PANTHER" id="PTHR44203:SF8">
    <property type="entry name" value="ETHYLENE-OVERPRODUCTION PROTEIN 1"/>
    <property type="match status" value="1"/>
</dbReference>
<dbReference type="SMART" id="SM00913">
    <property type="entry name" value="IBN_N"/>
    <property type="match status" value="1"/>
</dbReference>
<dbReference type="Gene3D" id="3.30.710.10">
    <property type="entry name" value="Potassium Channel Kv1.1, Chain A"/>
    <property type="match status" value="1"/>
</dbReference>
<dbReference type="SMART" id="SM00225">
    <property type="entry name" value="BTB"/>
    <property type="match status" value="1"/>
</dbReference>
<dbReference type="PROSITE" id="PS50005">
    <property type="entry name" value="TPR"/>
    <property type="match status" value="1"/>
</dbReference>
<sequence>MQHNIFTTMRSLKLSEGCKATQVYAFNPTGGEADGGGYGGKVGGKFLQHLQDLRANSIRTKSSRNSHPPTNHNQTTRTNVSVESLLPAGLPTVDLIEPKIEPCLKSVDFVESLADVYTKVENSSQLEKSDRFLEQCAVFKGLSDPKLFRNSLRSARQHAVDVHSKVVLASWLKFERREDELIGLSAMDCCGRNLECPRACLMSGYDPDSVKDPCMCLRWQPEEDVSIGDEEYLTFDADEDGGGDDECDMSFCIGDDEIRCVRYNVASLSRPFRAMLYGEFKESWREKINFTQNGISAEGMRGAMVFSQTKRLGTFDPKIVLEILSLANRFCCEELNSACDAHLASLVCDMESAVILIEYGLEEGANLLVAACLQLFLRELPFSMNNPYVMRLLCGSEGRERLASAGHSSFLLYYFLSQIAMEEEMKSNNTVMLLERLGECATEDWQKQLAYHLLGVVMLERKEYKDAQNWFEEAVEAGHIYSSVGVARAKYHRGHKYSAYKMINSLISVHSPVGWMYQERSLYCTGKEKLMDLNTATELDPTLPFPYKCRAVLLVQENKLESAISELNKIIGFKVSPDCLELRAWISMALEDFEGALRDVRALLTMDPNHMMFYGKKHGDQLVELLRPLVQQYSQADCWMQLYDRWSSVDDIGSLAVVHQMLSNGPWKSLLRFRQSLLLLRLNCQKAAMRSLRLARNYSTSDHERLVYEGWILYDTGNHEEALSKAGESISIQRSFEAFFLKAYALADSSLDPESSKYVIQLLEEALRCPSDGLRKGQALNNLGSVYVDCEKLDLAADCYMSALEIKHTRAHQGLARVHHLKNQRKAAYDEMTKLIEKARNNASAYEKRSEYCDRDMAKSDLSMATQLDPLRTYPYRHRAAVLMDDHKEVEAIKELTRVIAFKPDLQLLHLRAAFYDSMGDNGSTLRDCEAALCLDPNHKGTIELYKRIRQGGHTSNGEIYCATNSQAALQDTSDRIRFCWEQSPGNPRDRDRDDIQEAETPLRTLPPCSCHLQKAAAKNDITALAASSALCALNNSDKKLPYPYNYSEEYVSRTVGRSYPSHKGCGLEVLLPWCMEHKLCGVKSLLRQDFVLFSLAVLKAMALEITQFLLAAQSPDANIRTQAEASLRQFQEQNLPLFLLSLAVELANNVKPLESRRLAGIVLKNSLDAKDSVRKEHLVQQWMTIEISIKSQIKDSLLRTLGSSASEARHTSAQVIAKVASIEIPRKQWPELIGSLLNNMTQQDSPAALKQATLETLGYVCEVISHQDLVQDEVNSVLTAVVQGMNLAEHSHEVRLAATKALYNALDFAQTNFDNEMERNYIMKVVCETAISKEADIRQAAFECLVSIASTYYEVLEPYMQTLFQLTSNAVKGDEESVALQAIEFWSSICDEEIELQEYGTVEGGDSGSAHSRFIEKALPYLVPLLLDTMLKQEDQDQDDSIWNVSMAGGTCLGLVARTVGDSIVKLVMPFVEGNILKPDWHCREAATYAFGSILEGPSVETLRPLVTNGLDFLLNAMRDENNNVKDTTAWTLSRIFEFLHCPASGFSVISQEKLERIVAVLLESINDAPNVAEKVCGAIYYLAQGYEDAGTSSSHLTQHIPRIISELLKTAERTDGSDFKLRTSAYETLNEVVRSSNVVETSLIILELLKSILHKLGQTLELQIVSSDDREKQGDLQASLCAVIQVIIQKLSSTDETKPSILQAADPIMFLFLRVFACRSSTVHEEAMLAIGALAHASGPEFEKYMPELYKYLEMGLQNFEEYEVCAITVGVIGDICRALEDKVLPYCDGIMNHLVCNLQSAELNRSVKPPIFSCFGDIALAIGEQFSKYIEPTVAMMRSAAEVCAQMDNSDEELMDYGNQLKRSIFEAYSGILQGFKDSKPELMLPHAGHLFQFIELVFREKYRYLVFFHFFASAASFPFTLSLSLTHTHTQTLHLFVHI</sequence>
<feature type="coiled-coil region" evidence="9">
    <location>
        <begin position="818"/>
        <end position="849"/>
    </location>
</feature>
<dbReference type="InterPro" id="IPR000210">
    <property type="entry name" value="BTB/POZ_dom"/>
</dbReference>
<evidence type="ECO:0000256" key="4">
    <source>
        <dbReference type="ARBA" id="ARBA00022448"/>
    </source>
</evidence>
<comment type="caution">
    <text evidence="12">The sequence shown here is derived from an EMBL/GenBank/DDBJ whole genome shotgun (WGS) entry which is preliminary data.</text>
</comment>
<dbReference type="EMBL" id="JAQIZT010000006">
    <property type="protein sequence ID" value="KAJ6993061.1"/>
    <property type="molecule type" value="Genomic_DNA"/>
</dbReference>
<evidence type="ECO:0000256" key="9">
    <source>
        <dbReference type="SAM" id="Coils"/>
    </source>
</evidence>
<dbReference type="InterPro" id="IPR019734">
    <property type="entry name" value="TPR_rpt"/>
</dbReference>
<dbReference type="Gene3D" id="1.25.10.10">
    <property type="entry name" value="Leucine-rich Repeat Variant"/>
    <property type="match status" value="1"/>
</dbReference>
<evidence type="ECO:0000256" key="2">
    <source>
        <dbReference type="ARBA" id="ARBA00004906"/>
    </source>
</evidence>
<evidence type="ECO:0000313" key="13">
    <source>
        <dbReference type="Proteomes" id="UP001164929"/>
    </source>
</evidence>
<evidence type="ECO:0000256" key="10">
    <source>
        <dbReference type="SAM" id="MobiDB-lite"/>
    </source>
</evidence>
<dbReference type="SUPFAM" id="SSF48371">
    <property type="entry name" value="ARM repeat"/>
    <property type="match status" value="1"/>
</dbReference>
<evidence type="ECO:0000256" key="8">
    <source>
        <dbReference type="PROSITE-ProRule" id="PRU00339"/>
    </source>
</evidence>
<name>A0AAD6VZG1_9ROSI</name>
<evidence type="ECO:0000256" key="5">
    <source>
        <dbReference type="ARBA" id="ARBA00022490"/>
    </source>
</evidence>
<comment type="pathway">
    <text evidence="2">Protein modification; protein ubiquitination.</text>
</comment>
<evidence type="ECO:0000313" key="12">
    <source>
        <dbReference type="EMBL" id="KAJ6993061.1"/>
    </source>
</evidence>
<dbReference type="InterPro" id="IPR057672">
    <property type="entry name" value="TPR_IPO4/5"/>
</dbReference>
<feature type="repeat" description="TPR" evidence="8">
    <location>
        <begin position="777"/>
        <end position="810"/>
    </location>
</feature>
<dbReference type="InterPro" id="IPR016024">
    <property type="entry name" value="ARM-type_fold"/>
</dbReference>
<protein>
    <recommendedName>
        <fullName evidence="11">Importin N-terminal domain-containing protein</fullName>
    </recommendedName>
</protein>
<evidence type="ECO:0000256" key="3">
    <source>
        <dbReference type="ARBA" id="ARBA00010907"/>
    </source>
</evidence>
<keyword evidence="13" id="KW-1185">Reference proteome</keyword>
<keyword evidence="6" id="KW-0677">Repeat</keyword>
<dbReference type="Pfam" id="PF03810">
    <property type="entry name" value="IBN_N"/>
    <property type="match status" value="1"/>
</dbReference>